<dbReference type="Proteomes" id="UP000190667">
    <property type="component" value="Unassembled WGS sequence"/>
</dbReference>
<accession>A0A1S8Y6H1</accession>
<dbReference type="EMBL" id="MRUL01000042">
    <property type="protein sequence ID" value="OON34644.1"/>
    <property type="molecule type" value="Genomic_DNA"/>
</dbReference>
<dbReference type="OrthoDB" id="6612066at2"/>
<gene>
    <name evidence="1" type="ORF">BTJ39_23805</name>
</gene>
<sequence length="67" mass="7381">MDYENNEEEAAMLANAIGIAVVRLIANGVTISRDNLSDELERTRRELGNVIGKAVNRDAAQLVRRGK</sequence>
<proteinExistence type="predicted"/>
<evidence type="ECO:0000313" key="2">
    <source>
        <dbReference type="Proteomes" id="UP000190667"/>
    </source>
</evidence>
<keyword evidence="2" id="KW-1185">Reference proteome</keyword>
<dbReference type="RefSeq" id="WP_078005137.1">
    <property type="nucleotide sequence ID" value="NZ_MRUL01000042.1"/>
</dbReference>
<organism evidence="1 2">
    <name type="scientific">Izhakiella australiensis</name>
    <dbReference type="NCBI Taxonomy" id="1926881"/>
    <lineage>
        <taxon>Bacteria</taxon>
        <taxon>Pseudomonadati</taxon>
        <taxon>Pseudomonadota</taxon>
        <taxon>Gammaproteobacteria</taxon>
        <taxon>Enterobacterales</taxon>
        <taxon>Erwiniaceae</taxon>
        <taxon>Izhakiella</taxon>
    </lineage>
</organism>
<evidence type="ECO:0008006" key="3">
    <source>
        <dbReference type="Google" id="ProtNLM"/>
    </source>
</evidence>
<evidence type="ECO:0000313" key="1">
    <source>
        <dbReference type="EMBL" id="OON34644.1"/>
    </source>
</evidence>
<protein>
    <recommendedName>
        <fullName evidence="3">Fumarase D</fullName>
    </recommendedName>
</protein>
<dbReference type="AlphaFoldDB" id="A0A1S8Y6H1"/>
<comment type="caution">
    <text evidence="1">The sequence shown here is derived from an EMBL/GenBank/DDBJ whole genome shotgun (WGS) entry which is preliminary data.</text>
</comment>
<reference evidence="1 2" key="1">
    <citation type="submission" date="2016-12" db="EMBL/GenBank/DDBJ databases">
        <title>Izhakiella australiana sp. nov. of genus Izhakiella isolated from Australian desert.</title>
        <authorList>
            <person name="Ji M."/>
        </authorList>
    </citation>
    <scope>NUCLEOTIDE SEQUENCE [LARGE SCALE GENOMIC DNA]</scope>
    <source>
        <strain evidence="1 2">D4N98</strain>
    </source>
</reference>
<name>A0A1S8Y6H1_9GAMM</name>